<keyword evidence="6 11" id="KW-0067">ATP-binding</keyword>
<name>A0A3P6BAU2_BRAOL</name>
<evidence type="ECO:0000256" key="2">
    <source>
        <dbReference type="ARBA" id="ARBA00008020"/>
    </source>
</evidence>
<dbReference type="PANTHER" id="PTHR11353">
    <property type="entry name" value="CHAPERONIN"/>
    <property type="match status" value="1"/>
</dbReference>
<evidence type="ECO:0000256" key="4">
    <source>
        <dbReference type="ARBA" id="ARBA00022490"/>
    </source>
</evidence>
<evidence type="ECO:0000256" key="8">
    <source>
        <dbReference type="ARBA" id="ARBA00024086"/>
    </source>
</evidence>
<protein>
    <recommendedName>
        <fullName evidence="8">T-complex protein 1 subunit epsilon</fullName>
    </recommendedName>
    <alternativeName>
        <fullName evidence="10">CCT-epsilon</fullName>
    </alternativeName>
</protein>
<comment type="subcellular location">
    <subcellularLocation>
        <location evidence="1">Cytoplasm</location>
    </subcellularLocation>
</comment>
<dbReference type="GO" id="GO:0016887">
    <property type="term" value="F:ATP hydrolysis activity"/>
    <property type="evidence" value="ECO:0007669"/>
    <property type="project" value="InterPro"/>
</dbReference>
<dbReference type="Gene3D" id="3.50.7.10">
    <property type="entry name" value="GroEL"/>
    <property type="match status" value="1"/>
</dbReference>
<dbReference type="CDD" id="cd03339">
    <property type="entry name" value="TCP1_epsilon"/>
    <property type="match status" value="1"/>
</dbReference>
<dbReference type="FunFam" id="1.10.560.10:FF:000049">
    <property type="entry name" value="T-complex protein 1 subunitTheta, putative"/>
    <property type="match status" value="1"/>
</dbReference>
<dbReference type="PRINTS" id="PR00304">
    <property type="entry name" value="TCOMPLEXTCP1"/>
</dbReference>
<dbReference type="InterPro" id="IPR027410">
    <property type="entry name" value="TCP-1-like_intermed_sf"/>
</dbReference>
<evidence type="ECO:0000256" key="5">
    <source>
        <dbReference type="ARBA" id="ARBA00022741"/>
    </source>
</evidence>
<dbReference type="EMBL" id="LR031872">
    <property type="protein sequence ID" value="VDC97643.1"/>
    <property type="molecule type" value="Genomic_DNA"/>
</dbReference>
<dbReference type="InterPro" id="IPR002423">
    <property type="entry name" value="Cpn60/GroEL/TCP-1"/>
</dbReference>
<comment type="similarity">
    <text evidence="2 11">Belongs to the TCP-1 chaperonin family.</text>
</comment>
<dbReference type="FunFam" id="3.50.7.10:FF:000003">
    <property type="entry name" value="T-complex protein 1 subunit epsilon"/>
    <property type="match status" value="1"/>
</dbReference>
<dbReference type="PROSITE" id="PS00995">
    <property type="entry name" value="TCP1_3"/>
    <property type="match status" value="1"/>
</dbReference>
<evidence type="ECO:0000256" key="6">
    <source>
        <dbReference type="ARBA" id="ARBA00022840"/>
    </source>
</evidence>
<dbReference type="InterPro" id="IPR027413">
    <property type="entry name" value="GROEL-like_equatorial_sf"/>
</dbReference>
<dbReference type="SUPFAM" id="SSF54849">
    <property type="entry name" value="GroEL-intermediate domain like"/>
    <property type="match status" value="1"/>
</dbReference>
<dbReference type="InterPro" id="IPR027409">
    <property type="entry name" value="GroEL-like_apical_dom_sf"/>
</dbReference>
<evidence type="ECO:0000256" key="9">
    <source>
        <dbReference type="ARBA" id="ARBA00024677"/>
    </source>
</evidence>
<dbReference type="Pfam" id="PF00118">
    <property type="entry name" value="Cpn60_TCP1"/>
    <property type="match status" value="1"/>
</dbReference>
<dbReference type="NCBIfam" id="TIGR02343">
    <property type="entry name" value="chap_CCT_epsi"/>
    <property type="match status" value="1"/>
</dbReference>
<comment type="subunit">
    <text evidence="3">Heterooligomeric complex of about 850 to 900 kDa that forms two stacked rings, 12 to 16 nm in diameter.</text>
</comment>
<dbReference type="Gene3D" id="1.10.560.10">
    <property type="entry name" value="GroEL-like equatorial domain"/>
    <property type="match status" value="1"/>
</dbReference>
<dbReference type="PROSITE" id="PS00750">
    <property type="entry name" value="TCP1_1"/>
    <property type="match status" value="1"/>
</dbReference>
<dbReference type="InterPro" id="IPR053374">
    <property type="entry name" value="TCP-1_chaperonin"/>
</dbReference>
<dbReference type="FunFam" id="1.10.560.10:FF:000053">
    <property type="entry name" value="T-complex protein 1 subunit delta"/>
    <property type="match status" value="1"/>
</dbReference>
<dbReference type="NCBIfam" id="NF041083">
    <property type="entry name" value="thermosome_beta"/>
    <property type="match status" value="1"/>
</dbReference>
<comment type="function">
    <text evidence="9">Molecular chaperone; assists the folding of proteins upon ATP hydrolysis. Known to play a role, in vitro, in the folding of actin and tubulin.</text>
</comment>
<dbReference type="GO" id="GO:0005832">
    <property type="term" value="C:chaperonin-containing T-complex"/>
    <property type="evidence" value="ECO:0007669"/>
    <property type="project" value="UniProtKB-ARBA"/>
</dbReference>
<keyword evidence="4" id="KW-0963">Cytoplasm</keyword>
<dbReference type="InterPro" id="IPR017998">
    <property type="entry name" value="Chaperone_TCP-1"/>
</dbReference>
<evidence type="ECO:0000256" key="1">
    <source>
        <dbReference type="ARBA" id="ARBA00004496"/>
    </source>
</evidence>
<evidence type="ECO:0000256" key="3">
    <source>
        <dbReference type="ARBA" id="ARBA00011531"/>
    </source>
</evidence>
<gene>
    <name evidence="12" type="ORF">BOLC3T19640H</name>
</gene>
<dbReference type="AlphaFoldDB" id="A0A3P6BAU2"/>
<evidence type="ECO:0000256" key="11">
    <source>
        <dbReference type="RuleBase" id="RU004187"/>
    </source>
</evidence>
<dbReference type="SUPFAM" id="SSF48592">
    <property type="entry name" value="GroEL equatorial domain-like"/>
    <property type="match status" value="1"/>
</dbReference>
<dbReference type="SUPFAM" id="SSF52029">
    <property type="entry name" value="GroEL apical domain-like"/>
    <property type="match status" value="1"/>
</dbReference>
<organism evidence="12">
    <name type="scientific">Brassica oleracea</name>
    <name type="common">Wild cabbage</name>
    <dbReference type="NCBI Taxonomy" id="3712"/>
    <lineage>
        <taxon>Eukaryota</taxon>
        <taxon>Viridiplantae</taxon>
        <taxon>Streptophyta</taxon>
        <taxon>Embryophyta</taxon>
        <taxon>Tracheophyta</taxon>
        <taxon>Spermatophyta</taxon>
        <taxon>Magnoliopsida</taxon>
        <taxon>eudicotyledons</taxon>
        <taxon>Gunneridae</taxon>
        <taxon>Pentapetalae</taxon>
        <taxon>rosids</taxon>
        <taxon>malvids</taxon>
        <taxon>Brassicales</taxon>
        <taxon>Brassicaceae</taxon>
        <taxon>Brassiceae</taxon>
        <taxon>Brassica</taxon>
    </lineage>
</organism>
<proteinExistence type="inferred from homology"/>
<sequence length="537" mass="59579">MALAFDEFGRPFIILREQDQKTRLRGIDAQKANIAAGKAVARILRSSLGPKGMDKMLQGPDGDVTISNDGATILEQMDVDNQIAKLMVELSRSQDYEIGDGTTGVVVMAGALLEQAERQLDRGIHPIRIAEGYETASRVAVEHLERIAQKFEFDVNNYEPLVQTCMTTLSSKIVNRCKCSLAEIAVKAVLAVADLERRDVNLDLIKVEGKVGGKLEDTELIYGILVDKDMSHPQMPKQIEDAHIAILTCPFEPPKPKTKHKVDIDTVEKFETLRKQEQQYFDEMVQKCKDVGATLVICQWGFDDEANHLLMHRNLPAVRWVGGVELELIAIATGGRIVPRFQELTPEKLGKAGMVREKSFGTTKERMLYIEHCANSKAVTIFIRGGTRNKMMIEETKRSIHDALCVARNLIRNNSIVYGGGAAEITCSLAVDAAADKYPGVEQYAIRAFAEALDSVPMALAENSGLQPIETLSAVKSQQIKENIPFYGIDCNDVGTNDMREQNVFETLIGKQQQILLATQVVKMILKIDDVISNSEY</sequence>
<dbReference type="GO" id="GO:0005524">
    <property type="term" value="F:ATP binding"/>
    <property type="evidence" value="ECO:0007669"/>
    <property type="project" value="UniProtKB-KW"/>
</dbReference>
<keyword evidence="5 11" id="KW-0547">Nucleotide-binding</keyword>
<dbReference type="InterPro" id="IPR012718">
    <property type="entry name" value="Chap_CCT_epsi"/>
</dbReference>
<reference evidence="12" key="1">
    <citation type="submission" date="2018-11" db="EMBL/GenBank/DDBJ databases">
        <authorList>
            <consortium name="Genoscope - CEA"/>
            <person name="William W."/>
        </authorList>
    </citation>
    <scope>NUCLEOTIDE SEQUENCE</scope>
</reference>
<evidence type="ECO:0000256" key="7">
    <source>
        <dbReference type="ARBA" id="ARBA00023186"/>
    </source>
</evidence>
<dbReference type="InterPro" id="IPR002194">
    <property type="entry name" value="Chaperonin_TCP-1_CS"/>
</dbReference>
<dbReference type="InterPro" id="IPR054827">
    <property type="entry name" value="thermosome_alpha"/>
</dbReference>
<dbReference type="NCBIfam" id="NF041082">
    <property type="entry name" value="thermosome_alpha"/>
    <property type="match status" value="1"/>
</dbReference>
<evidence type="ECO:0000256" key="10">
    <source>
        <dbReference type="ARBA" id="ARBA00033325"/>
    </source>
</evidence>
<dbReference type="PROSITE" id="PS00751">
    <property type="entry name" value="TCP1_2"/>
    <property type="match status" value="1"/>
</dbReference>
<accession>A0A3P6BAU2</accession>
<dbReference type="Gene3D" id="3.30.260.10">
    <property type="entry name" value="TCP-1-like chaperonin intermediate domain"/>
    <property type="match status" value="1"/>
</dbReference>
<evidence type="ECO:0000313" key="12">
    <source>
        <dbReference type="EMBL" id="VDC97643.1"/>
    </source>
</evidence>
<dbReference type="GO" id="GO:0051082">
    <property type="term" value="F:unfolded protein binding"/>
    <property type="evidence" value="ECO:0007669"/>
    <property type="project" value="InterPro"/>
</dbReference>
<keyword evidence="7 11" id="KW-0143">Chaperone</keyword>
<dbReference type="GO" id="GO:0140662">
    <property type="term" value="F:ATP-dependent protein folding chaperone"/>
    <property type="evidence" value="ECO:0007669"/>
    <property type="project" value="InterPro"/>
</dbReference>